<dbReference type="FunFam" id="1.10.8.270:FF:000031">
    <property type="entry name" value="TBC1 domain family member 5"/>
    <property type="match status" value="1"/>
</dbReference>
<evidence type="ECO:0000313" key="4">
    <source>
        <dbReference type="Proteomes" id="UP000030699"/>
    </source>
</evidence>
<dbReference type="FunFam" id="1.10.472.80:FF:000061">
    <property type="entry name" value="GTPase-activating protein, putative"/>
    <property type="match status" value="1"/>
</dbReference>
<dbReference type="PANTHER" id="PTHR22957">
    <property type="entry name" value="TBC1 DOMAIN FAMILY MEMBER GTPASE-ACTIVATING PROTEIN"/>
    <property type="match status" value="1"/>
</dbReference>
<dbReference type="Pfam" id="PF00566">
    <property type="entry name" value="RabGAP-TBC"/>
    <property type="match status" value="1"/>
</dbReference>
<evidence type="ECO:0000259" key="2">
    <source>
        <dbReference type="PROSITE" id="PS50086"/>
    </source>
</evidence>
<dbReference type="GO" id="GO:0006886">
    <property type="term" value="P:intracellular protein transport"/>
    <property type="evidence" value="ECO:0007669"/>
    <property type="project" value="TreeGrafter"/>
</dbReference>
<dbReference type="PANTHER" id="PTHR22957:SF27">
    <property type="entry name" value="TBC1 DOMAIN FAMILY MEMBER 13"/>
    <property type="match status" value="1"/>
</dbReference>
<dbReference type="SMART" id="SM00164">
    <property type="entry name" value="TBC"/>
    <property type="match status" value="1"/>
</dbReference>
<keyword evidence="1" id="KW-0812">Transmembrane</keyword>
<reference evidence="3 4" key="2">
    <citation type="submission" date="2013-02" db="EMBL/GenBank/DDBJ databases">
        <title>The Genome Sequence of Plasmodium falciparum MaliPS096_E11.</title>
        <authorList>
            <consortium name="The Broad Institute Genome Sequencing Platform"/>
            <consortium name="The Broad Institute Genome Sequencing Center for Infectious Disease"/>
            <person name="Neafsey D."/>
            <person name="Cheeseman I."/>
            <person name="Volkman S."/>
            <person name="Adams J."/>
            <person name="Walker B."/>
            <person name="Young S.K."/>
            <person name="Zeng Q."/>
            <person name="Gargeya S."/>
            <person name="Fitzgerald M."/>
            <person name="Haas B."/>
            <person name="Abouelleil A."/>
            <person name="Alvarado L."/>
            <person name="Arachchi H.M."/>
            <person name="Berlin A.M."/>
            <person name="Chapman S.B."/>
            <person name="Dewar J."/>
            <person name="Goldberg J."/>
            <person name="Griggs A."/>
            <person name="Gujja S."/>
            <person name="Hansen M."/>
            <person name="Howarth C."/>
            <person name="Imamovic A."/>
            <person name="Larimer J."/>
            <person name="McCowan C."/>
            <person name="Murphy C."/>
            <person name="Neiman D."/>
            <person name="Pearson M."/>
            <person name="Priest M."/>
            <person name="Roberts A."/>
            <person name="Saif S."/>
            <person name="Shea T."/>
            <person name="Sisk P."/>
            <person name="Sykes S."/>
            <person name="Wortman J."/>
            <person name="Nusbaum C."/>
            <person name="Birren B."/>
        </authorList>
    </citation>
    <scope>NUCLEOTIDE SEQUENCE [LARGE SCALE GENOMIC DNA]</scope>
    <source>
        <strain evidence="3 4">MaliPS096_E11</strain>
    </source>
</reference>
<name>A0A024WGP3_PLAFA</name>
<accession>A0A024WGP3</accession>
<keyword evidence="1" id="KW-0472">Membrane</keyword>
<sequence length="621" mass="75423">MNDNNFFEDLYELNFEDFLKNFISILFSSKEYGNDNNDDVDKTHIYENNNYILKNNDIKKSRLPFIANNIINNKENVKLYRRIYWPLLLGIYKAENLEDLINDIQKKRHLYLQDKEEYIIKPINLNIQKLDPQIFHPLSSDDKNPWTLKQKNQELKEEIKQDILRTYSEKKIFQNEEIREILNTILFIWAKKNPDISYKQGMNEILAIFFIVNYREHLHNNNNYYEYEKELFFKEFSNLFDKEFIEADTYIIFDHFMNMGLKYLFTSMEEKKNSTNKNTCKTVLLHKCTYIFHKLLKNSDKLLYNHLISLSIEPQIFLLRWIRLFYCREFPIDDTVILWDNFFADSYLKNCNEQFNVDFKGDNIEIAHMICRIFPMVDYFAISMILFIRSFLLESDENHCLKRLFKYPPVENIKILIDLSFKIKHRNEKKEKHTKKEEPHIIHNNNLSKKEDIFNLTFNNNNNNITHELNKHNINNNINNNNDRKNEYKDKNNHHSNVNILSYNKILPNVHKINNIAYINKKLLKVIHNLNNLYTYNMLNEQHYKIELQQNIFLLNEIYNELKGIQQHSYDDTVSENIQLDKTNDLPSIYLVTSHFFIFFFLYFYFFSFFFFFLIKNILNK</sequence>
<feature type="transmembrane region" description="Helical" evidence="1">
    <location>
        <begin position="589"/>
        <end position="615"/>
    </location>
</feature>
<dbReference type="Gene3D" id="1.10.8.270">
    <property type="entry name" value="putative rabgap domain of human tbc1 domain family member 14 like domains"/>
    <property type="match status" value="1"/>
</dbReference>
<evidence type="ECO:0000313" key="3">
    <source>
        <dbReference type="EMBL" id="ETW46337.1"/>
    </source>
</evidence>
<dbReference type="EMBL" id="KI925626">
    <property type="protein sequence ID" value="ETW46337.1"/>
    <property type="molecule type" value="Genomic_DNA"/>
</dbReference>
<dbReference type="OrthoDB" id="27140at2759"/>
<organism evidence="3 4">
    <name type="scientific">Plasmodium falciparum MaliPS096_E11</name>
    <dbReference type="NCBI Taxonomy" id="1036727"/>
    <lineage>
        <taxon>Eukaryota</taxon>
        <taxon>Sar</taxon>
        <taxon>Alveolata</taxon>
        <taxon>Apicomplexa</taxon>
        <taxon>Aconoidasida</taxon>
        <taxon>Haemosporida</taxon>
        <taxon>Plasmodiidae</taxon>
        <taxon>Plasmodium</taxon>
        <taxon>Plasmodium (Laverania)</taxon>
    </lineage>
</organism>
<dbReference type="PROSITE" id="PS50086">
    <property type="entry name" value="TBC_RABGAP"/>
    <property type="match status" value="1"/>
</dbReference>
<reference evidence="3 4" key="1">
    <citation type="submission" date="2013-02" db="EMBL/GenBank/DDBJ databases">
        <title>The Genome Annotation of Plasmodium falciparum MaliPS096_E11.</title>
        <authorList>
            <consortium name="The Broad Institute Genome Sequencing Platform"/>
            <consortium name="The Broad Institute Genome Sequencing Center for Infectious Disease"/>
            <person name="Neafsey D."/>
            <person name="Hoffman S."/>
            <person name="Volkman S."/>
            <person name="Rosenthal P."/>
            <person name="Walker B."/>
            <person name="Young S.K."/>
            <person name="Zeng Q."/>
            <person name="Gargeya S."/>
            <person name="Fitzgerald M."/>
            <person name="Haas B."/>
            <person name="Abouelleil A."/>
            <person name="Allen A.W."/>
            <person name="Alvarado L."/>
            <person name="Arachchi H.M."/>
            <person name="Berlin A.M."/>
            <person name="Chapman S.B."/>
            <person name="Gainer-Dewar J."/>
            <person name="Goldberg J."/>
            <person name="Griggs A."/>
            <person name="Gujja S."/>
            <person name="Hansen M."/>
            <person name="Howarth C."/>
            <person name="Imamovic A."/>
            <person name="Ireland A."/>
            <person name="Larimer J."/>
            <person name="McCowan C."/>
            <person name="Murphy C."/>
            <person name="Pearson M."/>
            <person name="Poon T.W."/>
            <person name="Priest M."/>
            <person name="Roberts A."/>
            <person name="Saif S."/>
            <person name="Shea T."/>
            <person name="Sisk P."/>
            <person name="Sykes S."/>
            <person name="Wortman J."/>
            <person name="Nusbaum C."/>
            <person name="Birren B."/>
        </authorList>
    </citation>
    <scope>NUCLEOTIDE SEQUENCE [LARGE SCALE GENOMIC DNA]</scope>
    <source>
        <strain evidence="3 4">MaliPS096_E11</strain>
    </source>
</reference>
<gene>
    <name evidence="3" type="ORF">PFMALIP_05580</name>
</gene>
<proteinExistence type="predicted"/>
<protein>
    <recommendedName>
        <fullName evidence="2">Rab-GAP TBC domain-containing protein</fullName>
    </recommendedName>
</protein>
<evidence type="ECO:0000256" key="1">
    <source>
        <dbReference type="SAM" id="Phobius"/>
    </source>
</evidence>
<dbReference type="GO" id="GO:0005096">
    <property type="term" value="F:GTPase activator activity"/>
    <property type="evidence" value="ECO:0007669"/>
    <property type="project" value="TreeGrafter"/>
</dbReference>
<dbReference type="Proteomes" id="UP000030699">
    <property type="component" value="Unassembled WGS sequence"/>
</dbReference>
<dbReference type="InterPro" id="IPR035969">
    <property type="entry name" value="Rab-GAP_TBC_sf"/>
</dbReference>
<feature type="domain" description="Rab-GAP TBC" evidence="2">
    <location>
        <begin position="75"/>
        <end position="346"/>
    </location>
</feature>
<dbReference type="Gene3D" id="1.10.472.80">
    <property type="entry name" value="Ypt/Rab-GAP domain of gyp1p, domain 3"/>
    <property type="match status" value="1"/>
</dbReference>
<dbReference type="InterPro" id="IPR000195">
    <property type="entry name" value="Rab-GAP-TBC_dom"/>
</dbReference>
<dbReference type="SUPFAM" id="SSF47923">
    <property type="entry name" value="Ypt/Rab-GAP domain of gyp1p"/>
    <property type="match status" value="2"/>
</dbReference>
<keyword evidence="1" id="KW-1133">Transmembrane helix</keyword>
<dbReference type="AlphaFoldDB" id="A0A024WGP3"/>